<dbReference type="AlphaFoldDB" id="A0A1F5NN60"/>
<dbReference type="PANTHER" id="PTHR15394">
    <property type="entry name" value="SERINE HYDROLASE RBBP9"/>
    <property type="match status" value="1"/>
</dbReference>
<accession>A0A1F5NN60</accession>
<gene>
    <name evidence="1" type="ORF">A2751_04320</name>
</gene>
<feature type="non-terminal residue" evidence="1">
    <location>
        <position position="1"/>
    </location>
</feature>
<dbReference type="InterPro" id="IPR010662">
    <property type="entry name" value="RBBP9/YdeN"/>
</dbReference>
<sequence length="242" mass="27469">QGRLFQTGSLRTTHPDGAAEIYFHGLIRPDEFQLFFIHVTNNSVRKYIMDKRIFIIHGWDGYPEEGWFPWLKQKLEKMGFEVFVPQLPDAGSPRIHKWVPALAEVVGTADENTYFVGHSMGCQTIARYLETLPEGVHVGGVVFVAGFFKHLTNLEDDPDVRETDAHWFGTPIDLEKVRLHLPKSVAIFSDDDPWVPLDNQDDFRDTLGSEIIIEHNKGHFSGGRDGTKALPIAFEKLLLIST</sequence>
<dbReference type="Gene3D" id="3.40.50.1820">
    <property type="entry name" value="alpha/beta hydrolase"/>
    <property type="match status" value="1"/>
</dbReference>
<evidence type="ECO:0000313" key="2">
    <source>
        <dbReference type="Proteomes" id="UP000176864"/>
    </source>
</evidence>
<proteinExistence type="predicted"/>
<dbReference type="Pfam" id="PF06821">
    <property type="entry name" value="Ser_hydrolase"/>
    <property type="match status" value="1"/>
</dbReference>
<dbReference type="InterPro" id="IPR029058">
    <property type="entry name" value="AB_hydrolase_fold"/>
</dbReference>
<organism evidence="1 2">
    <name type="scientific">Candidatus Doudnabacteria bacterium RIFCSPHIGHO2_01_FULL_46_14</name>
    <dbReference type="NCBI Taxonomy" id="1817824"/>
    <lineage>
        <taxon>Bacteria</taxon>
        <taxon>Candidatus Doudnaibacteriota</taxon>
    </lineage>
</organism>
<reference evidence="1 2" key="1">
    <citation type="journal article" date="2016" name="Nat. Commun.">
        <title>Thousands of microbial genomes shed light on interconnected biogeochemical processes in an aquifer system.</title>
        <authorList>
            <person name="Anantharaman K."/>
            <person name="Brown C.T."/>
            <person name="Hug L.A."/>
            <person name="Sharon I."/>
            <person name="Castelle C.J."/>
            <person name="Probst A.J."/>
            <person name="Thomas B.C."/>
            <person name="Singh A."/>
            <person name="Wilkins M.J."/>
            <person name="Karaoz U."/>
            <person name="Brodie E.L."/>
            <person name="Williams K.H."/>
            <person name="Hubbard S.S."/>
            <person name="Banfield J.F."/>
        </authorList>
    </citation>
    <scope>NUCLEOTIDE SEQUENCE [LARGE SCALE GENOMIC DNA]</scope>
</reference>
<evidence type="ECO:0000313" key="1">
    <source>
        <dbReference type="EMBL" id="OGE79068.1"/>
    </source>
</evidence>
<dbReference type="PANTHER" id="PTHR15394:SF3">
    <property type="entry name" value="SERINE HYDROLASE RBBP9"/>
    <property type="match status" value="1"/>
</dbReference>
<dbReference type="EMBL" id="MFEK01000009">
    <property type="protein sequence ID" value="OGE79068.1"/>
    <property type="molecule type" value="Genomic_DNA"/>
</dbReference>
<comment type="caution">
    <text evidence="1">The sequence shown here is derived from an EMBL/GenBank/DDBJ whole genome shotgun (WGS) entry which is preliminary data.</text>
</comment>
<dbReference type="Proteomes" id="UP000176864">
    <property type="component" value="Unassembled WGS sequence"/>
</dbReference>
<protein>
    <recommendedName>
        <fullName evidence="3">AB hydrolase-1 domain-containing protein</fullName>
    </recommendedName>
</protein>
<dbReference type="SUPFAM" id="SSF53474">
    <property type="entry name" value="alpha/beta-Hydrolases"/>
    <property type="match status" value="1"/>
</dbReference>
<evidence type="ECO:0008006" key="3">
    <source>
        <dbReference type="Google" id="ProtNLM"/>
    </source>
</evidence>
<name>A0A1F5NN60_9BACT</name>
<dbReference type="GO" id="GO:0016787">
    <property type="term" value="F:hydrolase activity"/>
    <property type="evidence" value="ECO:0007669"/>
    <property type="project" value="InterPro"/>
</dbReference>